<organism evidence="2 3">
    <name type="scientific">Isoptericola jiangsuensis</name>
    <dbReference type="NCBI Taxonomy" id="548579"/>
    <lineage>
        <taxon>Bacteria</taxon>
        <taxon>Bacillati</taxon>
        <taxon>Actinomycetota</taxon>
        <taxon>Actinomycetes</taxon>
        <taxon>Micrococcales</taxon>
        <taxon>Promicromonosporaceae</taxon>
        <taxon>Isoptericola</taxon>
    </lineage>
</organism>
<dbReference type="EMBL" id="PDJJ01000001">
    <property type="protein sequence ID" value="PFG43659.1"/>
    <property type="molecule type" value="Genomic_DNA"/>
</dbReference>
<keyword evidence="3" id="KW-1185">Reference proteome</keyword>
<dbReference type="InterPro" id="IPR036116">
    <property type="entry name" value="FN3_sf"/>
</dbReference>
<protein>
    <recommendedName>
        <fullName evidence="4">Fibronectin type-III domain-containing protein</fullName>
    </recommendedName>
</protein>
<dbReference type="Gene3D" id="2.60.40.10">
    <property type="entry name" value="Immunoglobulins"/>
    <property type="match status" value="1"/>
</dbReference>
<dbReference type="OrthoDB" id="262125at2"/>
<keyword evidence="1" id="KW-0732">Signal</keyword>
<evidence type="ECO:0008006" key="4">
    <source>
        <dbReference type="Google" id="ProtNLM"/>
    </source>
</evidence>
<feature type="signal peptide" evidence="1">
    <location>
        <begin position="1"/>
        <end position="33"/>
    </location>
</feature>
<comment type="caution">
    <text evidence="2">The sequence shown here is derived from an EMBL/GenBank/DDBJ whole genome shotgun (WGS) entry which is preliminary data.</text>
</comment>
<proteinExistence type="predicted"/>
<gene>
    <name evidence="2" type="ORF">ATJ88_2365</name>
</gene>
<dbReference type="RefSeq" id="WP_098463983.1">
    <property type="nucleotide sequence ID" value="NZ_PDJJ01000001.1"/>
</dbReference>
<dbReference type="InterPro" id="IPR013783">
    <property type="entry name" value="Ig-like_fold"/>
</dbReference>
<evidence type="ECO:0000313" key="3">
    <source>
        <dbReference type="Proteomes" id="UP000224130"/>
    </source>
</evidence>
<feature type="chain" id="PRO_5012292597" description="Fibronectin type-III domain-containing protein" evidence="1">
    <location>
        <begin position="34"/>
        <end position="265"/>
    </location>
</feature>
<dbReference type="AlphaFoldDB" id="A0A2A9EZS8"/>
<evidence type="ECO:0000313" key="2">
    <source>
        <dbReference type="EMBL" id="PFG43659.1"/>
    </source>
</evidence>
<name>A0A2A9EZS8_9MICO</name>
<sequence>MTSPVTPVRRRLVAALLGVAVVLSGLVVAPAQAADTTPPTAPKITVDRWLPAKSSRFSGLWAWYPRATWTASRDAGRIAAYQVQRRTTGEFASLSPWATIGRTWRSPDTRSVKTQVYAGAQVCLRVRARDAAGNVGPWSPRRCTTAPITPMVGIDPYPAFVTNDGPFTHDYAVVSTRLDDFITRSRHRFEDVRGVRVKVRTGPDAGRMKVYVGKHYLGTVNARSDHQGWHSRKILVPADEAGSGRIRFVPVTRAPVHLRFVWAIR</sequence>
<evidence type="ECO:0000256" key="1">
    <source>
        <dbReference type="SAM" id="SignalP"/>
    </source>
</evidence>
<accession>A0A2A9EZS8</accession>
<dbReference type="SUPFAM" id="SSF49265">
    <property type="entry name" value="Fibronectin type III"/>
    <property type="match status" value="1"/>
</dbReference>
<reference evidence="2 3" key="1">
    <citation type="submission" date="2017-10" db="EMBL/GenBank/DDBJ databases">
        <title>Sequencing the genomes of 1000 actinobacteria strains.</title>
        <authorList>
            <person name="Klenk H.-P."/>
        </authorList>
    </citation>
    <scope>NUCLEOTIDE SEQUENCE [LARGE SCALE GENOMIC DNA]</scope>
    <source>
        <strain evidence="2 3">DSM 21863</strain>
    </source>
</reference>
<dbReference type="GO" id="GO:0005975">
    <property type="term" value="P:carbohydrate metabolic process"/>
    <property type="evidence" value="ECO:0007669"/>
    <property type="project" value="UniProtKB-ARBA"/>
</dbReference>
<dbReference type="Proteomes" id="UP000224130">
    <property type="component" value="Unassembled WGS sequence"/>
</dbReference>